<gene>
    <name evidence="1" type="ORF">MLD38_022598</name>
</gene>
<protein>
    <submittedName>
        <fullName evidence="1">Uncharacterized protein</fullName>
    </submittedName>
</protein>
<comment type="caution">
    <text evidence="1">The sequence shown here is derived from an EMBL/GenBank/DDBJ whole genome shotgun (WGS) entry which is preliminary data.</text>
</comment>
<dbReference type="Proteomes" id="UP001057402">
    <property type="component" value="Chromosome 6"/>
</dbReference>
<name>A0ACB9QJY6_9MYRT</name>
<organism evidence="1 2">
    <name type="scientific">Melastoma candidum</name>
    <dbReference type="NCBI Taxonomy" id="119954"/>
    <lineage>
        <taxon>Eukaryota</taxon>
        <taxon>Viridiplantae</taxon>
        <taxon>Streptophyta</taxon>
        <taxon>Embryophyta</taxon>
        <taxon>Tracheophyta</taxon>
        <taxon>Spermatophyta</taxon>
        <taxon>Magnoliopsida</taxon>
        <taxon>eudicotyledons</taxon>
        <taxon>Gunneridae</taxon>
        <taxon>Pentapetalae</taxon>
        <taxon>rosids</taxon>
        <taxon>malvids</taxon>
        <taxon>Myrtales</taxon>
        <taxon>Melastomataceae</taxon>
        <taxon>Melastomatoideae</taxon>
        <taxon>Melastomateae</taxon>
        <taxon>Melastoma</taxon>
    </lineage>
</organism>
<evidence type="ECO:0000313" key="1">
    <source>
        <dbReference type="EMBL" id="KAI4366765.1"/>
    </source>
</evidence>
<dbReference type="EMBL" id="CM042885">
    <property type="protein sequence ID" value="KAI4366765.1"/>
    <property type="molecule type" value="Genomic_DNA"/>
</dbReference>
<sequence length="144" mass="16208">MLGRRWRFLRSLIVGFFLSSLVASPLVCDGSDVGGSSGVPFLVAQKKASRKRLKTGAERVLVSLDIYNQGFYTAYDVSLVDDSWSKDVFQVISGNIPQSWERLNARKGLSRLHTLPQSCLLIFFPEIPPGKKFEWAKRLLAKYP</sequence>
<proteinExistence type="predicted"/>
<keyword evidence="2" id="KW-1185">Reference proteome</keyword>
<evidence type="ECO:0000313" key="2">
    <source>
        <dbReference type="Proteomes" id="UP001057402"/>
    </source>
</evidence>
<accession>A0ACB9QJY6</accession>
<reference evidence="2" key="1">
    <citation type="journal article" date="2023" name="Front. Plant Sci.">
        <title>Chromosomal-level genome assembly of Melastoma candidum provides insights into trichome evolution.</title>
        <authorList>
            <person name="Zhong Y."/>
            <person name="Wu W."/>
            <person name="Sun C."/>
            <person name="Zou P."/>
            <person name="Liu Y."/>
            <person name="Dai S."/>
            <person name="Zhou R."/>
        </authorList>
    </citation>
    <scope>NUCLEOTIDE SEQUENCE [LARGE SCALE GENOMIC DNA]</scope>
</reference>